<dbReference type="CTD" id="100311057"/>
<evidence type="ECO:0000259" key="13">
    <source>
        <dbReference type="PROSITE" id="PS50262"/>
    </source>
</evidence>
<accession>G1TVY9</accession>
<evidence type="ECO:0000256" key="11">
    <source>
        <dbReference type="ARBA" id="ARBA00023224"/>
    </source>
</evidence>
<reference evidence="14 15" key="1">
    <citation type="journal article" date="2011" name="Nature">
        <title>A high-resolution map of human evolutionary constraint using 29 mammals.</title>
        <authorList>
            <person name="Lindblad-Toh K."/>
            <person name="Garber M."/>
            <person name="Zuk O."/>
            <person name="Lin M.F."/>
            <person name="Parker B.J."/>
            <person name="Washietl S."/>
            <person name="Kheradpour P."/>
            <person name="Ernst J."/>
            <person name="Jordan G."/>
            <person name="Mauceli E."/>
            <person name="Ward L.D."/>
            <person name="Lowe C.B."/>
            <person name="Holloway A.K."/>
            <person name="Clamp M."/>
            <person name="Gnerre S."/>
            <person name="Alfoldi J."/>
            <person name="Beal K."/>
            <person name="Chang J."/>
            <person name="Clawson H."/>
            <person name="Cuff J."/>
            <person name="Di Palma F."/>
            <person name="Fitzgerald S."/>
            <person name="Flicek P."/>
            <person name="Guttman M."/>
            <person name="Hubisz M.J."/>
            <person name="Jaffe D.B."/>
            <person name="Jungreis I."/>
            <person name="Kent W.J."/>
            <person name="Kostka D."/>
            <person name="Lara M."/>
            <person name="Martins A.L."/>
            <person name="Massingham T."/>
            <person name="Moltke I."/>
            <person name="Raney B.J."/>
            <person name="Rasmussen M.D."/>
            <person name="Robinson J."/>
            <person name="Stark A."/>
            <person name="Vilella A.J."/>
            <person name="Wen J."/>
            <person name="Xie X."/>
            <person name="Zody M.C."/>
            <person name="Baldwin J."/>
            <person name="Bloom T."/>
            <person name="Chin C.W."/>
            <person name="Heiman D."/>
            <person name="Nicol R."/>
            <person name="Nusbaum C."/>
            <person name="Young S."/>
            <person name="Wilkinson J."/>
            <person name="Worley K.C."/>
            <person name="Kovar C.L."/>
            <person name="Muzny D.M."/>
            <person name="Gibbs R.A."/>
            <person name="Cree A."/>
            <person name="Dihn H.H."/>
            <person name="Fowler G."/>
            <person name="Jhangiani S."/>
            <person name="Joshi V."/>
            <person name="Lee S."/>
            <person name="Lewis L.R."/>
            <person name="Nazareth L.V."/>
            <person name="Okwuonu G."/>
            <person name="Santibanez J."/>
            <person name="Warren W.C."/>
            <person name="Mardis E.R."/>
            <person name="Weinstock G.M."/>
            <person name="Wilson R.K."/>
            <person name="Delehaunty K."/>
            <person name="Dooling D."/>
            <person name="Fronik C."/>
            <person name="Fulton L."/>
            <person name="Fulton B."/>
            <person name="Graves T."/>
            <person name="Minx P."/>
            <person name="Sodergren E."/>
            <person name="Birney E."/>
            <person name="Margulies E.H."/>
            <person name="Herrero J."/>
            <person name="Green E.D."/>
            <person name="Haussler D."/>
            <person name="Siepel A."/>
            <person name="Goldman N."/>
            <person name="Pollard K.S."/>
            <person name="Pedersen J.S."/>
            <person name="Lander E.S."/>
            <person name="Kellis M."/>
        </authorList>
    </citation>
    <scope>NUCLEOTIDE SEQUENCE [LARGE SCALE GENOMIC DNA]</scope>
    <source>
        <strain evidence="15">Thorbecke</strain>
    </source>
</reference>
<evidence type="ECO:0000256" key="9">
    <source>
        <dbReference type="ARBA" id="ARBA00023157"/>
    </source>
</evidence>
<keyword evidence="3 12" id="KW-1003">Cell membrane</keyword>
<keyword evidence="5 12" id="KW-0812">Transmembrane</keyword>
<dbReference type="PROSITE" id="PS50262">
    <property type="entry name" value="G_PROTEIN_RECEP_F1_2"/>
    <property type="match status" value="1"/>
</dbReference>
<dbReference type="OrthoDB" id="9606139at2759"/>
<dbReference type="KEGG" id="ocu:100311057"/>
<dbReference type="Gene3D" id="1.20.1070.10">
    <property type="entry name" value="Rhodopsin 7-helix transmembrane proteins"/>
    <property type="match status" value="1"/>
</dbReference>
<dbReference type="eggNOG" id="ENOG502SNRJ">
    <property type="taxonomic scope" value="Eukaryota"/>
</dbReference>
<protein>
    <recommendedName>
        <fullName evidence="12">Vomeronasal type-1 receptor</fullName>
    </recommendedName>
</protein>
<feature type="transmembrane region" description="Helical" evidence="12">
    <location>
        <begin position="49"/>
        <end position="67"/>
    </location>
</feature>
<proteinExistence type="inferred from homology"/>
<dbReference type="SUPFAM" id="SSF81321">
    <property type="entry name" value="Family A G protein-coupled receptor-like"/>
    <property type="match status" value="1"/>
</dbReference>
<gene>
    <name evidence="14" type="primary">ORYCUNV1R1590</name>
</gene>
<dbReference type="CDD" id="cd13949">
    <property type="entry name" value="7tm_V1R_pheromone"/>
    <property type="match status" value="1"/>
</dbReference>
<feature type="transmembrane region" description="Helical" evidence="12">
    <location>
        <begin position="179"/>
        <end position="206"/>
    </location>
</feature>
<evidence type="ECO:0000256" key="6">
    <source>
        <dbReference type="ARBA" id="ARBA00022989"/>
    </source>
</evidence>
<name>G1TVY9_RABIT</name>
<dbReference type="FunCoup" id="G1TVY9">
    <property type="interactions" value="45"/>
</dbReference>
<dbReference type="FunFam" id="1.20.1070.10:FF:000051">
    <property type="entry name" value="Vomeronasal type-1 receptor"/>
    <property type="match status" value="1"/>
</dbReference>
<dbReference type="GeneID" id="100311057"/>
<dbReference type="Proteomes" id="UP000001811">
    <property type="component" value="Unplaced"/>
</dbReference>
<evidence type="ECO:0000256" key="12">
    <source>
        <dbReference type="RuleBase" id="RU364061"/>
    </source>
</evidence>
<dbReference type="GO" id="GO:0005886">
    <property type="term" value="C:plasma membrane"/>
    <property type="evidence" value="ECO:0007669"/>
    <property type="project" value="UniProtKB-SubCell"/>
</dbReference>
<keyword evidence="8 12" id="KW-0472">Membrane</keyword>
<dbReference type="OMA" id="SSSVIMW"/>
<dbReference type="Ensembl" id="ENSOCUT00000022114.2">
    <property type="protein sequence ID" value="ENSOCUP00000021231.2"/>
    <property type="gene ID" value="ENSOCUG00000023812.2"/>
</dbReference>
<reference evidence="14" key="2">
    <citation type="submission" date="2025-08" db="UniProtKB">
        <authorList>
            <consortium name="Ensembl"/>
        </authorList>
    </citation>
    <scope>IDENTIFICATION</scope>
    <source>
        <strain evidence="14">Thorbecke</strain>
    </source>
</reference>
<dbReference type="InterPro" id="IPR004072">
    <property type="entry name" value="Vmron_rcpt_1"/>
</dbReference>
<evidence type="ECO:0000256" key="4">
    <source>
        <dbReference type="ARBA" id="ARBA00022507"/>
    </source>
</evidence>
<evidence type="ECO:0000256" key="3">
    <source>
        <dbReference type="ARBA" id="ARBA00022475"/>
    </source>
</evidence>
<evidence type="ECO:0000313" key="14">
    <source>
        <dbReference type="Ensembl" id="ENSOCUP00000021231.2"/>
    </source>
</evidence>
<dbReference type="HOGENOM" id="CLU_058641_0_0_1"/>
<feature type="transmembrane region" description="Helical" evidence="12">
    <location>
        <begin position="237"/>
        <end position="262"/>
    </location>
</feature>
<dbReference type="InParanoid" id="G1TVY9"/>
<keyword evidence="15" id="KW-1185">Reference proteome</keyword>
<evidence type="ECO:0000313" key="15">
    <source>
        <dbReference type="Proteomes" id="UP000001811"/>
    </source>
</evidence>
<evidence type="ECO:0000256" key="10">
    <source>
        <dbReference type="ARBA" id="ARBA00023170"/>
    </source>
</evidence>
<dbReference type="PaxDb" id="9986-ENSOCUP00000021231"/>
<keyword evidence="11 12" id="KW-0807">Transducer</keyword>
<keyword evidence="7 12" id="KW-0297">G-protein coupled receptor</keyword>
<feature type="transmembrane region" description="Helical" evidence="12">
    <location>
        <begin position="268"/>
        <end position="289"/>
    </location>
</feature>
<evidence type="ECO:0000256" key="1">
    <source>
        <dbReference type="ARBA" id="ARBA00004651"/>
    </source>
</evidence>
<evidence type="ECO:0000256" key="8">
    <source>
        <dbReference type="ARBA" id="ARBA00023136"/>
    </source>
</evidence>
<organism evidence="14 15">
    <name type="scientific">Oryctolagus cuniculus</name>
    <name type="common">Rabbit</name>
    <dbReference type="NCBI Taxonomy" id="9986"/>
    <lineage>
        <taxon>Eukaryota</taxon>
        <taxon>Metazoa</taxon>
        <taxon>Chordata</taxon>
        <taxon>Craniata</taxon>
        <taxon>Vertebrata</taxon>
        <taxon>Euteleostomi</taxon>
        <taxon>Mammalia</taxon>
        <taxon>Eutheria</taxon>
        <taxon>Euarchontoglires</taxon>
        <taxon>Glires</taxon>
        <taxon>Lagomorpha</taxon>
        <taxon>Leporidae</taxon>
        <taxon>Oryctolagus</taxon>
    </lineage>
</organism>
<evidence type="ECO:0000256" key="5">
    <source>
        <dbReference type="ARBA" id="ARBA00022692"/>
    </source>
</evidence>
<comment type="subcellular location">
    <subcellularLocation>
        <location evidence="1 12">Cell membrane</location>
        <topology evidence="1 12">Multi-pass membrane protein</topology>
    </subcellularLocation>
</comment>
<keyword evidence="9" id="KW-1015">Disulfide bond</keyword>
<keyword evidence="6 12" id="KW-1133">Transmembrane helix</keyword>
<dbReference type="AlphaFoldDB" id="G1TVY9"/>
<feature type="transmembrane region" description="Helical" evidence="12">
    <location>
        <begin position="95"/>
        <end position="120"/>
    </location>
</feature>
<dbReference type="PANTHER" id="PTHR24062">
    <property type="entry name" value="VOMERONASAL TYPE-1 RECEPTOR"/>
    <property type="match status" value="1"/>
</dbReference>
<feature type="transmembrane region" description="Helical" evidence="12">
    <location>
        <begin position="132"/>
        <end position="154"/>
    </location>
</feature>
<keyword evidence="10 12" id="KW-0675">Receptor</keyword>
<reference evidence="14" key="3">
    <citation type="submission" date="2025-09" db="UniProtKB">
        <authorList>
            <consortium name="Ensembl"/>
        </authorList>
    </citation>
    <scope>IDENTIFICATION</scope>
    <source>
        <strain evidence="14">Thorbecke</strain>
    </source>
</reference>
<feature type="transmembrane region" description="Helical" evidence="12">
    <location>
        <begin position="14"/>
        <end position="37"/>
    </location>
</feature>
<dbReference type="GeneTree" id="ENSGT01030000234553"/>
<dbReference type="GO" id="GO:0016503">
    <property type="term" value="F:pheromone receptor activity"/>
    <property type="evidence" value="ECO:0007669"/>
    <property type="project" value="InterPro"/>
</dbReference>
<evidence type="ECO:0000256" key="2">
    <source>
        <dbReference type="ARBA" id="ARBA00010663"/>
    </source>
</evidence>
<keyword evidence="4 12" id="KW-0589">Pheromone response</keyword>
<evidence type="ECO:0000256" key="7">
    <source>
        <dbReference type="ARBA" id="ARBA00023040"/>
    </source>
</evidence>
<dbReference type="RefSeq" id="NP_001160749.1">
    <property type="nucleotide sequence ID" value="NM_001167277.1"/>
</dbReference>
<dbReference type="GO" id="GO:0019236">
    <property type="term" value="P:response to pheromone"/>
    <property type="evidence" value="ECO:0007669"/>
    <property type="project" value="UniProtKB-KW"/>
</dbReference>
<dbReference type="PRINTS" id="PR01534">
    <property type="entry name" value="VOMERONASL1R"/>
</dbReference>
<dbReference type="Pfam" id="PF03402">
    <property type="entry name" value="V1R"/>
    <property type="match status" value="1"/>
</dbReference>
<comment type="similarity">
    <text evidence="2 12">Belongs to the G-protein coupled receptor 1 family.</text>
</comment>
<feature type="domain" description="G-protein coupled receptors family 1 profile" evidence="13">
    <location>
        <begin position="24"/>
        <end position="288"/>
    </location>
</feature>
<sequence>MSILDVPVAVDKYLLFQAGIGISANTFLLLSHIFTLLLDHRHKPTDLTICHLAFTHIMLLLTVLFLFSADLFESVNVCNDFKCKVLLYTNRVMRGLSICNTCLLSVIQAITISPFTSWLAQFKYKSKYFISYCFPFIWLMCLSFSTSTLVHTVASSNVTQTNLMAITKYCSFFPISHDIMALIITLTTCRDVFLVGVMLLSSVYMVKILTKHQRRSQHLHSTSLSPRSSPEKRATQTILLLVSFFVVMYWVDFIISSSSVIMWAYDSVILFVQGFVVNVYATVSPLVLISSEKRIINILQNIPWKILEF</sequence>
<dbReference type="GO" id="GO:0007606">
    <property type="term" value="P:sensory perception of chemical stimulus"/>
    <property type="evidence" value="ECO:0007669"/>
    <property type="project" value="UniProtKB-ARBA"/>
</dbReference>
<dbReference type="InterPro" id="IPR017452">
    <property type="entry name" value="GPCR_Rhodpsn_7TM"/>
</dbReference>